<protein>
    <submittedName>
        <fullName evidence="7">MucBP domain-containing protein</fullName>
    </submittedName>
</protein>
<feature type="domain" description="MucBP" evidence="6">
    <location>
        <begin position="397"/>
        <end position="459"/>
    </location>
</feature>
<evidence type="ECO:0000256" key="3">
    <source>
        <dbReference type="SAM" id="MobiDB-lite"/>
    </source>
</evidence>
<evidence type="ECO:0000256" key="4">
    <source>
        <dbReference type="SAM" id="Phobius"/>
    </source>
</evidence>
<dbReference type="EMBL" id="JAWJAV010000004">
    <property type="protein sequence ID" value="MDV2621664.1"/>
    <property type="molecule type" value="Genomic_DNA"/>
</dbReference>
<sequence length="583" mass="63494">METKKRFKMYKSGKRWLIAAVVAGGVGVFANTSVNADTVNANSNATQTEQVSKNENADNGTVEKQQDTVGEKNDNSIEKAVQAKAVDDNQDETTTNDDASSDSDVKNDDNKESISDDVDSEDDYDSNDDVDSEDDYDSNDDVDSDDDYDTNDDYDSEEDAPSISVDAVNNGKHYTINAHAPEESWNGVGPLFDNVVVNPDGSDHTYSFYGGDSSTSAYYIRKSNGDYAVINGSDVSTTVVNNDLKQVFVDSSTGLEVTEIVHITQDGQIQHTVTIKNVGDQTLNNVSFGTMLDTMLDDNDDISLYASGNGGVFIKNDELTLYVEALRNAHVYAGQWNGSESDIADRLKVSGNYGKSLINDVDSAVQYETDFLNLAKGQSYIYSYVERLFTAHESLGQVTVHYVDENGNKIHDDKVLGNIVGEGFDEQPISIDGYVFSRTLGNAKGVFSKDPQNITFVYTHKEVTPAENNPETPSQDKPENPSVPSTDENKPAEPSVSAPDVQTPEAPRNNNVIPTNVSHVTSVTPTQVTNKPQLTENNVKQTNSVTLPQTDENPRSASLLTTIGLVISGMIATLGLTIKRRHD</sequence>
<dbReference type="GeneID" id="57366466"/>
<dbReference type="RefSeq" id="WP_008841862.1">
    <property type="nucleotide sequence ID" value="NZ_CP050079.1"/>
</dbReference>
<feature type="region of interest" description="Disordered" evidence="3">
    <location>
        <begin position="463"/>
        <end position="540"/>
    </location>
</feature>
<evidence type="ECO:0000256" key="1">
    <source>
        <dbReference type="ARBA" id="ARBA00022729"/>
    </source>
</evidence>
<dbReference type="Pfam" id="PF19258">
    <property type="entry name" value="KxYKxGKxW_sig"/>
    <property type="match status" value="1"/>
</dbReference>
<evidence type="ECO:0000256" key="5">
    <source>
        <dbReference type="SAM" id="SignalP"/>
    </source>
</evidence>
<keyword evidence="1 5" id="KW-0732">Signal</keyword>
<proteinExistence type="predicted"/>
<feature type="chain" id="PRO_5043578073" evidence="5">
    <location>
        <begin position="37"/>
        <end position="583"/>
    </location>
</feature>
<reference evidence="7" key="2">
    <citation type="submission" date="2023-10" db="EMBL/GenBank/DDBJ databases">
        <authorList>
            <person name="Khurajog B."/>
        </authorList>
    </citation>
    <scope>NUCLEOTIDE SEQUENCE</scope>
    <source>
        <strain evidence="7">BF9</strain>
    </source>
</reference>
<evidence type="ECO:0000313" key="7">
    <source>
        <dbReference type="EMBL" id="MDV2621664.1"/>
    </source>
</evidence>
<feature type="region of interest" description="Disordered" evidence="3">
    <location>
        <begin position="42"/>
        <end position="168"/>
    </location>
</feature>
<feature type="signal peptide" evidence="5">
    <location>
        <begin position="1"/>
        <end position="36"/>
    </location>
</feature>
<keyword evidence="4" id="KW-0812">Transmembrane</keyword>
<organism evidence="7 8">
    <name type="scientific">Pediococcus acidilactici</name>
    <dbReference type="NCBI Taxonomy" id="1254"/>
    <lineage>
        <taxon>Bacteria</taxon>
        <taxon>Bacillati</taxon>
        <taxon>Bacillota</taxon>
        <taxon>Bacilli</taxon>
        <taxon>Lactobacillales</taxon>
        <taxon>Lactobacillaceae</taxon>
        <taxon>Pediococcus</taxon>
        <taxon>Pediococcus acidilactici group</taxon>
    </lineage>
</organism>
<feature type="compositionally biased region" description="Acidic residues" evidence="3">
    <location>
        <begin position="88"/>
        <end position="101"/>
    </location>
</feature>
<dbReference type="AlphaFoldDB" id="A0AAW8YJL8"/>
<dbReference type="NCBIfam" id="TIGR03715">
    <property type="entry name" value="KxYKxGKxW"/>
    <property type="match status" value="1"/>
</dbReference>
<accession>A0AAW8YJL8</accession>
<feature type="compositionally biased region" description="Polar residues" evidence="3">
    <location>
        <begin position="508"/>
        <end position="540"/>
    </location>
</feature>
<dbReference type="Proteomes" id="UP001280897">
    <property type="component" value="Unassembled WGS sequence"/>
</dbReference>
<feature type="compositionally biased region" description="Polar residues" evidence="3">
    <location>
        <begin position="42"/>
        <end position="63"/>
    </location>
</feature>
<dbReference type="Gene3D" id="3.10.20.320">
    <property type="entry name" value="Putative peptidoglycan bound protein (lpxtg motif)"/>
    <property type="match status" value="1"/>
</dbReference>
<reference evidence="7" key="1">
    <citation type="journal article" date="2023" name="PeerJ">
        <title>Selection and evaluation of lactic acid bacteria from chicken feces in Thailand as potential probiotics.</title>
        <authorList>
            <person name="Khurajog B."/>
            <person name="Disastra Y."/>
            <person name="Lawwyne L.D."/>
            <person name="Sirichokchatchawan W."/>
            <person name="Niyomtham W."/>
            <person name="Yindee J."/>
            <person name="Hampson D.J."/>
            <person name="Prapasarakul N."/>
        </authorList>
    </citation>
    <scope>NUCLEOTIDE SEQUENCE</scope>
    <source>
        <strain evidence="7">BF9</strain>
    </source>
</reference>
<dbReference type="InterPro" id="IPR022263">
    <property type="entry name" value="KxYKxGKxW"/>
</dbReference>
<keyword evidence="4" id="KW-0472">Membrane</keyword>
<feature type="transmembrane region" description="Helical" evidence="4">
    <location>
        <begin position="557"/>
        <end position="578"/>
    </location>
</feature>
<name>A0AAW8YJL8_PEDAC</name>
<dbReference type="InterPro" id="IPR009459">
    <property type="entry name" value="MucBP_dom"/>
</dbReference>
<feature type="compositionally biased region" description="Basic and acidic residues" evidence="3">
    <location>
        <begin position="64"/>
        <end position="77"/>
    </location>
</feature>
<gene>
    <name evidence="7" type="ORF">R0G89_07960</name>
</gene>
<comment type="caution">
    <text evidence="7">The sequence shown here is derived from an EMBL/GenBank/DDBJ whole genome shotgun (WGS) entry which is preliminary data.</text>
</comment>
<evidence type="ECO:0000256" key="2">
    <source>
        <dbReference type="ARBA" id="ARBA00022737"/>
    </source>
</evidence>
<dbReference type="Pfam" id="PF06458">
    <property type="entry name" value="MucBP"/>
    <property type="match status" value="1"/>
</dbReference>
<feature type="compositionally biased region" description="Acidic residues" evidence="3">
    <location>
        <begin position="115"/>
        <end position="160"/>
    </location>
</feature>
<evidence type="ECO:0000313" key="8">
    <source>
        <dbReference type="Proteomes" id="UP001280897"/>
    </source>
</evidence>
<evidence type="ECO:0000259" key="6">
    <source>
        <dbReference type="Pfam" id="PF06458"/>
    </source>
</evidence>
<keyword evidence="2" id="KW-0677">Repeat</keyword>
<keyword evidence="4" id="KW-1133">Transmembrane helix</keyword>
<feature type="compositionally biased region" description="Basic and acidic residues" evidence="3">
    <location>
        <begin position="103"/>
        <end position="114"/>
    </location>
</feature>